<dbReference type="eggNOG" id="COG1530">
    <property type="taxonomic scope" value="Bacteria"/>
</dbReference>
<dbReference type="EMBL" id="ABEE02000017">
    <property type="protein sequence ID" value="EDP23460.1"/>
    <property type="molecule type" value="Genomic_DNA"/>
</dbReference>
<comment type="caution">
    <text evidence="7">The sequence shown here is derived from an EMBL/GenBank/DDBJ whole genome shotgun (WGS) entry which is preliminary data.</text>
</comment>
<organism evidence="7 8">
    <name type="scientific">Parvimonas micra ATCC 33270</name>
    <dbReference type="NCBI Taxonomy" id="411465"/>
    <lineage>
        <taxon>Bacteria</taxon>
        <taxon>Bacillati</taxon>
        <taxon>Bacillota</taxon>
        <taxon>Tissierellia</taxon>
        <taxon>Tissierellales</taxon>
        <taxon>Peptoniphilaceae</taxon>
        <taxon>Parvimonas</taxon>
    </lineage>
</organism>
<evidence type="ECO:0000256" key="4">
    <source>
        <dbReference type="ARBA" id="ARBA00022842"/>
    </source>
</evidence>
<reference evidence="7 8" key="2">
    <citation type="submission" date="2007-09" db="EMBL/GenBank/DDBJ databases">
        <authorList>
            <person name="Fulton L."/>
            <person name="Clifton S."/>
            <person name="Fulton B."/>
            <person name="Xu J."/>
            <person name="Minx P."/>
            <person name="Pepin K.H."/>
            <person name="Johnson M."/>
            <person name="Thiruvilangam P."/>
            <person name="Bhonagiri V."/>
            <person name="Nash W.E."/>
            <person name="Mardis E.R."/>
            <person name="Wilson R.K."/>
        </authorList>
    </citation>
    <scope>NUCLEOTIDE SEQUENCE [LARGE SCALE GENOMIC DNA]</scope>
    <source>
        <strain evidence="7 8">ATCC 33270</strain>
    </source>
</reference>
<feature type="domain" description="S1 motif" evidence="6">
    <location>
        <begin position="43"/>
        <end position="108"/>
    </location>
</feature>
<keyword evidence="5" id="KW-0694">RNA-binding</keyword>
<dbReference type="Gene3D" id="2.40.50.140">
    <property type="entry name" value="Nucleic acid-binding proteins"/>
    <property type="match status" value="1"/>
</dbReference>
<dbReference type="Proteomes" id="UP000003162">
    <property type="component" value="Unassembled WGS sequence"/>
</dbReference>
<dbReference type="GO" id="GO:0006364">
    <property type="term" value="P:rRNA processing"/>
    <property type="evidence" value="ECO:0007669"/>
    <property type="project" value="TreeGrafter"/>
</dbReference>
<keyword evidence="3 7" id="KW-0378">Hydrolase</keyword>
<reference evidence="7 8" key="1">
    <citation type="submission" date="2007-09" db="EMBL/GenBank/DDBJ databases">
        <title>Draft genome sequence of Peptostreptococcus micros (ATCC 33270).</title>
        <authorList>
            <person name="Sudarsanam P."/>
            <person name="Ley R."/>
            <person name="Guruge J."/>
            <person name="Turnbaugh P.J."/>
            <person name="Mahowald M."/>
            <person name="Liep D."/>
            <person name="Gordon J."/>
        </authorList>
    </citation>
    <scope>NUCLEOTIDE SEQUENCE [LARGE SCALE GENOMIC DNA]</scope>
    <source>
        <strain evidence="7 8">ATCC 33270</strain>
    </source>
</reference>
<evidence type="ECO:0000256" key="1">
    <source>
        <dbReference type="ARBA" id="ARBA00001946"/>
    </source>
</evidence>
<evidence type="ECO:0000313" key="8">
    <source>
        <dbReference type="Proteomes" id="UP000003162"/>
    </source>
</evidence>
<dbReference type="HOGENOM" id="CLU_003468_5_3_9"/>
<dbReference type="GO" id="GO:0003723">
    <property type="term" value="F:RNA binding"/>
    <property type="evidence" value="ECO:0007669"/>
    <property type="project" value="UniProtKB-KW"/>
</dbReference>
<dbReference type="PANTHER" id="PTHR30001">
    <property type="entry name" value="RIBONUCLEASE"/>
    <property type="match status" value="1"/>
</dbReference>
<keyword evidence="2" id="KW-0479">Metal-binding</keyword>
<sequence length="366" mass="43024">MLNRRKILKDYLFISKDEEKIEYGKVLNSKLNSYFVKKFNDFEIGDIYRVRVVKKVDALQCFFVQLKNGKNGFLDFKDAIGEVKVGDVIFVEIYKINGGEKAPNVSMNFSVSSMFSAVSYKNREEILISKKLKEHNFDLEQIKNIKSNFSVKLRTKSIDCDEYTLLNDIRKNVEKMQEIVDSLNNLPVPKLIYKKENFLDDFLFENEKHCCILNDKEIYKSFKDNKFLKNELKYDDEYSPRYDYNIGVYLEGLNKKTVEVEDINIVIEKMEALTVIDVNSKKKTSEINKSKNALSVNLIAIEEIIRQISFRDISGIIIVDFINMKTKEKEILEEKIKEIQIFDNKIWNFHGFTKLGLYEITRQRGK</sequence>
<dbReference type="SMART" id="SM00316">
    <property type="entry name" value="S1"/>
    <property type="match status" value="1"/>
</dbReference>
<evidence type="ECO:0000259" key="6">
    <source>
        <dbReference type="SMART" id="SM00316"/>
    </source>
</evidence>
<dbReference type="GO" id="GO:0005737">
    <property type="term" value="C:cytoplasm"/>
    <property type="evidence" value="ECO:0007669"/>
    <property type="project" value="TreeGrafter"/>
</dbReference>
<dbReference type="PANTHER" id="PTHR30001:SF0">
    <property type="entry name" value="RIBONUCLEASE G"/>
    <property type="match status" value="1"/>
</dbReference>
<keyword evidence="4" id="KW-0460">Magnesium</keyword>
<dbReference type="GO" id="GO:0016787">
    <property type="term" value="F:hydrolase activity"/>
    <property type="evidence" value="ECO:0007669"/>
    <property type="project" value="UniProtKB-KW"/>
</dbReference>
<evidence type="ECO:0000256" key="3">
    <source>
        <dbReference type="ARBA" id="ARBA00022801"/>
    </source>
</evidence>
<dbReference type="InterPro" id="IPR003029">
    <property type="entry name" value="S1_domain"/>
</dbReference>
<dbReference type="InterPro" id="IPR004659">
    <property type="entry name" value="RNase_E/G"/>
</dbReference>
<dbReference type="Pfam" id="PF10150">
    <property type="entry name" value="RNase_E_G"/>
    <property type="match status" value="1"/>
</dbReference>
<evidence type="ECO:0000313" key="7">
    <source>
        <dbReference type="EMBL" id="EDP23460.1"/>
    </source>
</evidence>
<evidence type="ECO:0000256" key="5">
    <source>
        <dbReference type="ARBA" id="ARBA00022884"/>
    </source>
</evidence>
<comment type="cofactor">
    <cofactor evidence="1">
        <name>Mg(2+)</name>
        <dbReference type="ChEBI" id="CHEBI:18420"/>
    </cofactor>
</comment>
<dbReference type="InterPro" id="IPR012340">
    <property type="entry name" value="NA-bd_OB-fold"/>
</dbReference>
<dbReference type="AlphaFoldDB" id="A8SMB4"/>
<dbReference type="SUPFAM" id="SSF50249">
    <property type="entry name" value="Nucleic acid-binding proteins"/>
    <property type="match status" value="1"/>
</dbReference>
<proteinExistence type="predicted"/>
<name>A8SMB4_9FIRM</name>
<protein>
    <submittedName>
        <fullName evidence="7">Ribonuclease, Rne/Rng family</fullName>
        <ecNumber evidence="7">3.1.4.-</ecNumber>
    </submittedName>
</protein>
<dbReference type="EC" id="3.1.4.-" evidence="7"/>
<accession>A8SMB4</accession>
<gene>
    <name evidence="7" type="ORF">PEPMIC_01265</name>
</gene>
<dbReference type="GO" id="GO:0004540">
    <property type="term" value="F:RNA nuclease activity"/>
    <property type="evidence" value="ECO:0007669"/>
    <property type="project" value="InterPro"/>
</dbReference>
<dbReference type="InterPro" id="IPR019307">
    <property type="entry name" value="RNA-bd_AU-1/RNase_E/G"/>
</dbReference>
<dbReference type="GO" id="GO:0046872">
    <property type="term" value="F:metal ion binding"/>
    <property type="evidence" value="ECO:0007669"/>
    <property type="project" value="UniProtKB-KW"/>
</dbReference>
<evidence type="ECO:0000256" key="2">
    <source>
        <dbReference type="ARBA" id="ARBA00022723"/>
    </source>
</evidence>